<dbReference type="GO" id="GO:0032263">
    <property type="term" value="P:GMP salvage"/>
    <property type="evidence" value="ECO:0007669"/>
    <property type="project" value="TreeGrafter"/>
</dbReference>
<dbReference type="GO" id="GO:0006166">
    <property type="term" value="P:purine ribonucleoside salvage"/>
    <property type="evidence" value="ECO:0007669"/>
    <property type="project" value="UniProtKB-KW"/>
</dbReference>
<dbReference type="InterPro" id="IPR050408">
    <property type="entry name" value="HGPRT"/>
</dbReference>
<dbReference type="GO" id="GO:0005829">
    <property type="term" value="C:cytosol"/>
    <property type="evidence" value="ECO:0007669"/>
    <property type="project" value="TreeGrafter"/>
</dbReference>
<dbReference type="InterPro" id="IPR000836">
    <property type="entry name" value="PRTase_dom"/>
</dbReference>
<dbReference type="GO" id="GO:0006178">
    <property type="term" value="P:guanine salvage"/>
    <property type="evidence" value="ECO:0007669"/>
    <property type="project" value="TreeGrafter"/>
</dbReference>
<keyword evidence="9 15" id="KW-0479">Metal-binding</keyword>
<evidence type="ECO:0000256" key="8">
    <source>
        <dbReference type="ARBA" id="ARBA00022679"/>
    </source>
</evidence>
<evidence type="ECO:0000256" key="3">
    <source>
        <dbReference type="ARBA" id="ARBA00004669"/>
    </source>
</evidence>
<keyword evidence="7 15" id="KW-0328">Glycosyltransferase</keyword>
<comment type="catalytic activity">
    <reaction evidence="13">
        <text>GMP + diphosphate = guanine + 5-phospho-alpha-D-ribose 1-diphosphate</text>
        <dbReference type="Rhea" id="RHEA:25424"/>
        <dbReference type="ChEBI" id="CHEBI:16235"/>
        <dbReference type="ChEBI" id="CHEBI:33019"/>
        <dbReference type="ChEBI" id="CHEBI:58017"/>
        <dbReference type="ChEBI" id="CHEBI:58115"/>
        <dbReference type="EC" id="2.4.2.8"/>
    </reaction>
    <physiologicalReaction direction="right-to-left" evidence="13">
        <dbReference type="Rhea" id="RHEA:25426"/>
    </physiologicalReaction>
</comment>
<dbReference type="PANTHER" id="PTHR43340:SF1">
    <property type="entry name" value="HYPOXANTHINE PHOSPHORIBOSYLTRANSFERASE"/>
    <property type="match status" value="1"/>
</dbReference>
<organism evidence="17 18">
    <name type="scientific">Dawidia soli</name>
    <dbReference type="NCBI Taxonomy" id="2782352"/>
    <lineage>
        <taxon>Bacteria</taxon>
        <taxon>Pseudomonadati</taxon>
        <taxon>Bacteroidota</taxon>
        <taxon>Cytophagia</taxon>
        <taxon>Cytophagales</taxon>
        <taxon>Chryseotaleaceae</taxon>
        <taxon>Dawidia</taxon>
    </lineage>
</organism>
<comment type="catalytic activity">
    <reaction evidence="14">
        <text>IMP + diphosphate = hypoxanthine + 5-phospho-alpha-D-ribose 1-diphosphate</text>
        <dbReference type="Rhea" id="RHEA:17973"/>
        <dbReference type="ChEBI" id="CHEBI:17368"/>
        <dbReference type="ChEBI" id="CHEBI:33019"/>
        <dbReference type="ChEBI" id="CHEBI:58017"/>
        <dbReference type="ChEBI" id="CHEBI:58053"/>
        <dbReference type="EC" id="2.4.2.8"/>
    </reaction>
    <physiologicalReaction direction="right-to-left" evidence="14">
        <dbReference type="Rhea" id="RHEA:17975"/>
    </physiologicalReaction>
</comment>
<evidence type="ECO:0000256" key="6">
    <source>
        <dbReference type="ARBA" id="ARBA00022490"/>
    </source>
</evidence>
<evidence type="ECO:0000259" key="16">
    <source>
        <dbReference type="Pfam" id="PF00156"/>
    </source>
</evidence>
<dbReference type="Proteomes" id="UP001319180">
    <property type="component" value="Unassembled WGS sequence"/>
</dbReference>
<evidence type="ECO:0000256" key="10">
    <source>
        <dbReference type="ARBA" id="ARBA00022726"/>
    </source>
</evidence>
<dbReference type="Pfam" id="PF00156">
    <property type="entry name" value="Pribosyltran"/>
    <property type="match status" value="1"/>
</dbReference>
<dbReference type="SUPFAM" id="SSF53271">
    <property type="entry name" value="PRTase-like"/>
    <property type="match status" value="1"/>
</dbReference>
<dbReference type="NCBIfam" id="TIGR01203">
    <property type="entry name" value="HGPRTase"/>
    <property type="match status" value="1"/>
</dbReference>
<dbReference type="CDD" id="cd06223">
    <property type="entry name" value="PRTases_typeI"/>
    <property type="match status" value="1"/>
</dbReference>
<keyword evidence="10 15" id="KW-0660">Purine salvage</keyword>
<evidence type="ECO:0000256" key="7">
    <source>
        <dbReference type="ARBA" id="ARBA00022676"/>
    </source>
</evidence>
<comment type="pathway">
    <text evidence="3 15">Purine metabolism; IMP biosynthesis via salvage pathway; IMP from hypoxanthine: step 1/1.</text>
</comment>
<dbReference type="EC" id="2.4.2.8" evidence="5 15"/>
<dbReference type="PANTHER" id="PTHR43340">
    <property type="entry name" value="HYPOXANTHINE-GUANINE PHOSPHORIBOSYLTRANSFERASE"/>
    <property type="match status" value="1"/>
</dbReference>
<keyword evidence="12 15" id="KW-0460">Magnesium</keyword>
<dbReference type="AlphaFoldDB" id="A0AAP2GH26"/>
<protein>
    <recommendedName>
        <fullName evidence="5 15">Hypoxanthine phosphoribosyltransferase</fullName>
        <ecNumber evidence="5 15">2.4.2.8</ecNumber>
    </recommendedName>
</protein>
<keyword evidence="8 15" id="KW-0808">Transferase</keyword>
<proteinExistence type="inferred from homology"/>
<evidence type="ECO:0000313" key="17">
    <source>
        <dbReference type="EMBL" id="MBT1686766.1"/>
    </source>
</evidence>
<dbReference type="GO" id="GO:0000166">
    <property type="term" value="F:nucleotide binding"/>
    <property type="evidence" value="ECO:0007669"/>
    <property type="project" value="UniProtKB-KW"/>
</dbReference>
<evidence type="ECO:0000256" key="4">
    <source>
        <dbReference type="ARBA" id="ARBA00008391"/>
    </source>
</evidence>
<dbReference type="RefSeq" id="WP_254090000.1">
    <property type="nucleotide sequence ID" value="NZ_JAHESC010000010.1"/>
</dbReference>
<evidence type="ECO:0000256" key="2">
    <source>
        <dbReference type="ARBA" id="ARBA00004496"/>
    </source>
</evidence>
<evidence type="ECO:0000256" key="5">
    <source>
        <dbReference type="ARBA" id="ARBA00011895"/>
    </source>
</evidence>
<dbReference type="InterPro" id="IPR029057">
    <property type="entry name" value="PRTase-like"/>
</dbReference>
<comment type="caution">
    <text evidence="17">The sequence shown here is derived from an EMBL/GenBank/DDBJ whole genome shotgun (WGS) entry which is preliminary data.</text>
</comment>
<evidence type="ECO:0000256" key="13">
    <source>
        <dbReference type="ARBA" id="ARBA00048811"/>
    </source>
</evidence>
<evidence type="ECO:0000313" key="18">
    <source>
        <dbReference type="Proteomes" id="UP001319180"/>
    </source>
</evidence>
<dbReference type="GO" id="GO:0032264">
    <property type="term" value="P:IMP salvage"/>
    <property type="evidence" value="ECO:0007669"/>
    <property type="project" value="TreeGrafter"/>
</dbReference>
<gene>
    <name evidence="17" type="primary">hpt</name>
    <name evidence="17" type="ORF">KK078_09370</name>
</gene>
<accession>A0AAP2GH26</accession>
<comment type="subcellular location">
    <subcellularLocation>
        <location evidence="2 15">Cytoplasm</location>
    </subcellularLocation>
</comment>
<evidence type="ECO:0000256" key="1">
    <source>
        <dbReference type="ARBA" id="ARBA00001946"/>
    </source>
</evidence>
<sequence>MQIKDLAFKQFINKSKIQEAVRGLAQQINTDYKEKTPVFLPILNGSFIFAADLIKQIEIPCKVSFVKVSSYAGTVSSGQLKTLIGMDASLFNQDVIVVEDIVDTGHTLQKIVEELKSLGTKSVEVVALLRKEHAREKMINVKYTGFEIENEFVVGYGLDYDGLGRNLKEIYKAAN</sequence>
<dbReference type="EMBL" id="JAHESC010000010">
    <property type="protein sequence ID" value="MBT1686766.1"/>
    <property type="molecule type" value="Genomic_DNA"/>
</dbReference>
<dbReference type="GO" id="GO:0000287">
    <property type="term" value="F:magnesium ion binding"/>
    <property type="evidence" value="ECO:0007669"/>
    <property type="project" value="TreeGrafter"/>
</dbReference>
<keyword evidence="11 15" id="KW-0547">Nucleotide-binding</keyword>
<comment type="cofactor">
    <cofactor evidence="1 15">
        <name>Mg(2+)</name>
        <dbReference type="ChEBI" id="CHEBI:18420"/>
    </cofactor>
</comment>
<dbReference type="GO" id="GO:0046100">
    <property type="term" value="P:hypoxanthine metabolic process"/>
    <property type="evidence" value="ECO:0007669"/>
    <property type="project" value="TreeGrafter"/>
</dbReference>
<feature type="domain" description="Phosphoribosyltransferase" evidence="16">
    <location>
        <begin position="16"/>
        <end position="160"/>
    </location>
</feature>
<dbReference type="Gene3D" id="3.40.50.2020">
    <property type="match status" value="1"/>
</dbReference>
<keyword evidence="18" id="KW-1185">Reference proteome</keyword>
<name>A0AAP2GH26_9BACT</name>
<dbReference type="GO" id="GO:0004422">
    <property type="term" value="F:hypoxanthine phosphoribosyltransferase activity"/>
    <property type="evidence" value="ECO:0007669"/>
    <property type="project" value="InterPro"/>
</dbReference>
<evidence type="ECO:0000256" key="9">
    <source>
        <dbReference type="ARBA" id="ARBA00022723"/>
    </source>
</evidence>
<keyword evidence="6 15" id="KW-0963">Cytoplasm</keyword>
<evidence type="ECO:0000256" key="15">
    <source>
        <dbReference type="RuleBase" id="RU364099"/>
    </source>
</evidence>
<reference evidence="17 18" key="1">
    <citation type="submission" date="2021-05" db="EMBL/GenBank/DDBJ databases">
        <title>A Polyphasic approach of four new species of the genus Ohtaekwangia: Ohtaekwangia histidinii sp. nov., Ohtaekwangia cretensis sp. nov., Ohtaekwangia indiensis sp. nov., Ohtaekwangia reichenbachii sp. nov. from diverse environment.</title>
        <authorList>
            <person name="Octaviana S."/>
        </authorList>
    </citation>
    <scope>NUCLEOTIDE SEQUENCE [LARGE SCALE GENOMIC DNA]</scope>
    <source>
        <strain evidence="17 18">PWU37</strain>
    </source>
</reference>
<evidence type="ECO:0000256" key="14">
    <source>
        <dbReference type="ARBA" id="ARBA00049402"/>
    </source>
</evidence>
<dbReference type="InterPro" id="IPR005904">
    <property type="entry name" value="Hxn_phspho_trans"/>
</dbReference>
<evidence type="ECO:0000256" key="12">
    <source>
        <dbReference type="ARBA" id="ARBA00022842"/>
    </source>
</evidence>
<evidence type="ECO:0000256" key="11">
    <source>
        <dbReference type="ARBA" id="ARBA00022741"/>
    </source>
</evidence>
<comment type="similarity">
    <text evidence="4 15">Belongs to the purine/pyrimidine phosphoribosyltransferase family.</text>
</comment>